<accession>A0A7Z0JBR8</accession>
<feature type="transmembrane region" description="Helical" evidence="1">
    <location>
        <begin position="142"/>
        <end position="161"/>
    </location>
</feature>
<keyword evidence="1" id="KW-0472">Membrane</keyword>
<dbReference type="RefSeq" id="WP_218897836.1">
    <property type="nucleotide sequence ID" value="NZ_JACCFS010000001.1"/>
</dbReference>
<feature type="transmembrane region" description="Helical" evidence="1">
    <location>
        <begin position="247"/>
        <end position="267"/>
    </location>
</feature>
<proteinExistence type="predicted"/>
<dbReference type="AlphaFoldDB" id="A0A7Z0JBR8"/>
<feature type="transmembrane region" description="Helical" evidence="1">
    <location>
        <begin position="12"/>
        <end position="33"/>
    </location>
</feature>
<gene>
    <name evidence="2" type="ORF">HNR10_003641</name>
</gene>
<name>A0A7Z0JBR8_9ACTN</name>
<dbReference type="Pfam" id="PF09948">
    <property type="entry name" value="PpoB2"/>
    <property type="match status" value="1"/>
</dbReference>
<protein>
    <submittedName>
        <fullName evidence="2">Putative metal-binding membrane protein</fullName>
    </submittedName>
</protein>
<keyword evidence="1" id="KW-1133">Transmembrane helix</keyword>
<feature type="transmembrane region" description="Helical" evidence="1">
    <location>
        <begin position="202"/>
        <end position="235"/>
    </location>
</feature>
<dbReference type="Proteomes" id="UP000572051">
    <property type="component" value="Unassembled WGS sequence"/>
</dbReference>
<evidence type="ECO:0000313" key="2">
    <source>
        <dbReference type="EMBL" id="NYJ35760.1"/>
    </source>
</evidence>
<feature type="transmembrane region" description="Helical" evidence="1">
    <location>
        <begin position="72"/>
        <end position="96"/>
    </location>
</feature>
<organism evidence="2 3">
    <name type="scientific">Nocardiopsis aegyptia</name>
    <dbReference type="NCBI Taxonomy" id="220378"/>
    <lineage>
        <taxon>Bacteria</taxon>
        <taxon>Bacillati</taxon>
        <taxon>Actinomycetota</taxon>
        <taxon>Actinomycetes</taxon>
        <taxon>Streptosporangiales</taxon>
        <taxon>Nocardiopsidaceae</taxon>
        <taxon>Nocardiopsis</taxon>
    </lineage>
</organism>
<sequence length="271" mass="27581">MSRTGTERPRVASAGEPALVVVLLGLAVLAWVVTGRLAEPHMRAGLLTGANGMADGMAGGGRTGPSPAALGLFLITWTVMMAAMMFPSVLPVVLACDRWVRRTGRSRTVTALFVGGYLLVWAAAGVAAYAVVVLLVPLLPSGATGVPLGGAALVLVGVYQFSPLKRVCLRQCRSPLAFVAAHAERLRAGPVAAGRVGAAHGAYCLGCCWALMVVLLLLGMMSLTWMALVAAVILAEKVFPGGGAVGRVVGGLLVVTGAMLVVGAPPLPALV</sequence>
<comment type="caution">
    <text evidence="2">The sequence shown here is derived from an EMBL/GenBank/DDBJ whole genome shotgun (WGS) entry which is preliminary data.</text>
</comment>
<feature type="transmembrane region" description="Helical" evidence="1">
    <location>
        <begin position="108"/>
        <end position="136"/>
    </location>
</feature>
<evidence type="ECO:0000313" key="3">
    <source>
        <dbReference type="Proteomes" id="UP000572051"/>
    </source>
</evidence>
<reference evidence="2 3" key="1">
    <citation type="submission" date="2020-07" db="EMBL/GenBank/DDBJ databases">
        <title>Sequencing the genomes of 1000 actinobacteria strains.</title>
        <authorList>
            <person name="Klenk H.-P."/>
        </authorList>
    </citation>
    <scope>NUCLEOTIDE SEQUENCE [LARGE SCALE GENOMIC DNA]</scope>
    <source>
        <strain evidence="2 3">DSM 44442</strain>
    </source>
</reference>
<keyword evidence="3" id="KW-1185">Reference proteome</keyword>
<dbReference type="InterPro" id="IPR018688">
    <property type="entry name" value="PpoB2-like"/>
</dbReference>
<evidence type="ECO:0000256" key="1">
    <source>
        <dbReference type="SAM" id="Phobius"/>
    </source>
</evidence>
<keyword evidence="1" id="KW-0812">Transmembrane</keyword>
<dbReference type="EMBL" id="JACCFS010000001">
    <property type="protein sequence ID" value="NYJ35760.1"/>
    <property type="molecule type" value="Genomic_DNA"/>
</dbReference>